<dbReference type="AlphaFoldDB" id="A0A412Z0J1"/>
<dbReference type="PANTHER" id="PTHR30015">
    <property type="entry name" value="MRR RESTRICTION SYSTEM PROTEIN"/>
    <property type="match status" value="1"/>
</dbReference>
<evidence type="ECO:0008006" key="5">
    <source>
        <dbReference type="Google" id="ProtNLM"/>
    </source>
</evidence>
<feature type="domain" description="Restriction endonuclease type IV Mrr" evidence="2">
    <location>
        <begin position="244"/>
        <end position="352"/>
    </location>
</feature>
<dbReference type="Pfam" id="PF01580">
    <property type="entry name" value="FtsK_SpoIIIE"/>
    <property type="match status" value="1"/>
</dbReference>
<dbReference type="GO" id="GO:0009307">
    <property type="term" value="P:DNA restriction-modification system"/>
    <property type="evidence" value="ECO:0007669"/>
    <property type="project" value="InterPro"/>
</dbReference>
<comment type="caution">
    <text evidence="3">The sequence shown here is derived from an EMBL/GenBank/DDBJ whole genome shotgun (WGS) entry which is preliminary data.</text>
</comment>
<dbReference type="Pfam" id="PF04471">
    <property type="entry name" value="Mrr_cat"/>
    <property type="match status" value="1"/>
</dbReference>
<dbReference type="InterPro" id="IPR027417">
    <property type="entry name" value="P-loop_NTPase"/>
</dbReference>
<name>A0A412Z0J1_9FIRM</name>
<dbReference type="RefSeq" id="WP_054354972.1">
    <property type="nucleotide sequence ID" value="NZ_QRZM01000010.1"/>
</dbReference>
<dbReference type="InterPro" id="IPR011856">
    <property type="entry name" value="tRNA_endonuc-like_dom_sf"/>
</dbReference>
<dbReference type="SUPFAM" id="SSF52980">
    <property type="entry name" value="Restriction endonuclease-like"/>
    <property type="match status" value="1"/>
</dbReference>
<dbReference type="GO" id="GO:0003677">
    <property type="term" value="F:DNA binding"/>
    <property type="evidence" value="ECO:0007669"/>
    <property type="project" value="InterPro"/>
</dbReference>
<dbReference type="InterPro" id="IPR007560">
    <property type="entry name" value="Restrct_endonuc_IV_Mrr"/>
</dbReference>
<dbReference type="GO" id="GO:0005524">
    <property type="term" value="F:ATP binding"/>
    <property type="evidence" value="ECO:0007669"/>
    <property type="project" value="InterPro"/>
</dbReference>
<dbReference type="Gene3D" id="3.40.1350.10">
    <property type="match status" value="1"/>
</dbReference>
<accession>A0A412Z0J1</accession>
<dbReference type="InterPro" id="IPR002543">
    <property type="entry name" value="FtsK_dom"/>
</dbReference>
<protein>
    <recommendedName>
        <fullName evidence="5">Restriction endonuclease</fullName>
    </recommendedName>
</protein>
<evidence type="ECO:0000313" key="4">
    <source>
        <dbReference type="Proteomes" id="UP000284543"/>
    </source>
</evidence>
<dbReference type="InterPro" id="IPR011335">
    <property type="entry name" value="Restrct_endonuc-II-like"/>
</dbReference>
<evidence type="ECO:0000259" key="2">
    <source>
        <dbReference type="Pfam" id="PF04471"/>
    </source>
</evidence>
<dbReference type="InterPro" id="IPR052906">
    <property type="entry name" value="Type_IV_Methyl-Rstrct_Enzyme"/>
</dbReference>
<gene>
    <name evidence="3" type="ORF">DWW02_21640</name>
</gene>
<feature type="domain" description="FtsK" evidence="1">
    <location>
        <begin position="72"/>
        <end position="154"/>
    </location>
</feature>
<dbReference type="PANTHER" id="PTHR30015:SF6">
    <property type="entry name" value="SLL1429 PROTEIN"/>
    <property type="match status" value="1"/>
</dbReference>
<dbReference type="EMBL" id="QRZM01000010">
    <property type="protein sequence ID" value="RGV73444.1"/>
    <property type="molecule type" value="Genomic_DNA"/>
</dbReference>
<evidence type="ECO:0000259" key="1">
    <source>
        <dbReference type="Pfam" id="PF01580"/>
    </source>
</evidence>
<dbReference type="Gene3D" id="3.40.50.300">
    <property type="entry name" value="P-loop containing nucleotide triphosphate hydrolases"/>
    <property type="match status" value="1"/>
</dbReference>
<reference evidence="3 4" key="1">
    <citation type="submission" date="2018-08" db="EMBL/GenBank/DDBJ databases">
        <title>A genome reference for cultivated species of the human gut microbiota.</title>
        <authorList>
            <person name="Zou Y."/>
            <person name="Xue W."/>
            <person name="Luo G."/>
        </authorList>
    </citation>
    <scope>NUCLEOTIDE SEQUENCE [LARGE SCALE GENOMIC DNA]</scope>
    <source>
        <strain evidence="3 4">AF14-18</strain>
    </source>
</reference>
<sequence length="357" mass="40611">MNIFTLFKNRYNCNKKKDSVSLEIPTIDSFNNIIKQNLEEPLGIITDYSQDGYLLNDLGNILVPQATEEHQTNFINNLVKFNSPSTLKLILLDSSAITYNVYNQIPHMLIPVVTSINRWVSTLNWTYTEIQNRISKFGEAGASNINSYNKIIQAKWGQWLPKIIIIVNEMHDLPDSAENTFLQLLLKSNRAGIYFILFSKFHIKNLALGIKIDLLKVYDGKQLNQLFSPIKLSSTNEQTNILYDNMDGHQFEYFCASLLEKNGFVNVSVTQGSGDHGIDILAEKDGITYAIQCKCYQSNIGNSAIQEAHSGKGIYKKDIAVVMTNRYFTRQAIDDANSLNVKLWNRDQIEKFISNSK</sequence>
<organism evidence="3 4">
    <name type="scientific">Enterocloster bolteae</name>
    <dbReference type="NCBI Taxonomy" id="208479"/>
    <lineage>
        <taxon>Bacteria</taxon>
        <taxon>Bacillati</taxon>
        <taxon>Bacillota</taxon>
        <taxon>Clostridia</taxon>
        <taxon>Lachnospirales</taxon>
        <taxon>Lachnospiraceae</taxon>
        <taxon>Enterocloster</taxon>
    </lineage>
</organism>
<proteinExistence type="predicted"/>
<dbReference type="Proteomes" id="UP000284543">
    <property type="component" value="Unassembled WGS sequence"/>
</dbReference>
<evidence type="ECO:0000313" key="3">
    <source>
        <dbReference type="EMBL" id="RGV73444.1"/>
    </source>
</evidence>
<dbReference type="GO" id="GO:0015666">
    <property type="term" value="F:restriction endodeoxyribonuclease activity"/>
    <property type="evidence" value="ECO:0007669"/>
    <property type="project" value="TreeGrafter"/>
</dbReference>